<accession>A0A1N6GF80</accession>
<dbReference type="OrthoDB" id="2528227at2"/>
<dbReference type="Gene3D" id="2.70.98.10">
    <property type="match status" value="1"/>
</dbReference>
<dbReference type="InterPro" id="IPR011013">
    <property type="entry name" value="Gal_mutarotase_sf_dom"/>
</dbReference>
<dbReference type="STRING" id="232089.SAMN05443544_2524"/>
<keyword evidence="2" id="KW-1185">Reference proteome</keyword>
<name>A0A1N6GF80_9MICO</name>
<gene>
    <name evidence="1" type="ORF">SAMN05443544_2524</name>
</gene>
<evidence type="ECO:0000313" key="2">
    <source>
        <dbReference type="Proteomes" id="UP000184699"/>
    </source>
</evidence>
<dbReference type="Proteomes" id="UP000184699">
    <property type="component" value="Unassembled WGS sequence"/>
</dbReference>
<dbReference type="EMBL" id="FSRJ01000003">
    <property type="protein sequence ID" value="SIO06137.1"/>
    <property type="molecule type" value="Genomic_DNA"/>
</dbReference>
<dbReference type="GO" id="GO:0030246">
    <property type="term" value="F:carbohydrate binding"/>
    <property type="evidence" value="ECO:0007669"/>
    <property type="project" value="InterPro"/>
</dbReference>
<proteinExistence type="predicted"/>
<evidence type="ECO:0000313" key="1">
    <source>
        <dbReference type="EMBL" id="SIO06137.1"/>
    </source>
</evidence>
<protein>
    <submittedName>
        <fullName evidence="1">Galactose mutarotase</fullName>
    </submittedName>
</protein>
<dbReference type="GO" id="GO:0005975">
    <property type="term" value="P:carbohydrate metabolic process"/>
    <property type="evidence" value="ECO:0007669"/>
    <property type="project" value="InterPro"/>
</dbReference>
<dbReference type="GO" id="GO:0003824">
    <property type="term" value="F:catalytic activity"/>
    <property type="evidence" value="ECO:0007669"/>
    <property type="project" value="InterPro"/>
</dbReference>
<organism evidence="1 2">
    <name type="scientific">Agromyces cerinus subsp. cerinus</name>
    <dbReference type="NCBI Taxonomy" id="232089"/>
    <lineage>
        <taxon>Bacteria</taxon>
        <taxon>Bacillati</taxon>
        <taxon>Actinomycetota</taxon>
        <taxon>Actinomycetes</taxon>
        <taxon>Micrococcales</taxon>
        <taxon>Microbacteriaceae</taxon>
        <taxon>Agromyces</taxon>
    </lineage>
</organism>
<dbReference type="RefSeq" id="WP_074260665.1">
    <property type="nucleotide sequence ID" value="NZ_FSRJ01000003.1"/>
</dbReference>
<sequence length="274" mass="28524">MVGIAAGRGRDLVAVEFDPLDGARITSLVAAGREWLAPSPPRDPAGDFTGSGTGGWDEVVPTVAACTMADGTRLPDHGDAWRLEWTAVSSGPSMSTAVVSLRSVPVQIARTLTVAAGRLRAEYVATATGDVGVPLLWAAHPLFAAPPGTRLVAGDPETPLVGEHPESGSPVAWPGGGGIDGVSGALKAFASGQDRARIEHADGQGLTLRWDADVLPHLGLFWDTGMFADQPVVAIEPTTGRRDAASAVEDELPVVRPGHPLRWWLEFSVDEPAA</sequence>
<dbReference type="AlphaFoldDB" id="A0A1N6GF80"/>
<dbReference type="SUPFAM" id="SSF74650">
    <property type="entry name" value="Galactose mutarotase-like"/>
    <property type="match status" value="1"/>
</dbReference>
<reference evidence="2" key="1">
    <citation type="submission" date="2016-11" db="EMBL/GenBank/DDBJ databases">
        <authorList>
            <person name="Varghese N."/>
            <person name="Submissions S."/>
        </authorList>
    </citation>
    <scope>NUCLEOTIDE SEQUENCE [LARGE SCALE GENOMIC DNA]</scope>
    <source>
        <strain evidence="2">DSM 8595</strain>
    </source>
</reference>
<dbReference type="InterPro" id="IPR014718">
    <property type="entry name" value="GH-type_carb-bd"/>
</dbReference>